<sequence>MKIEKSPIPDFGYILTKGTDIIEWYMESELLYKYCSRVLTTLELLHRPYDIGNCTVCEKKCSQVTLLFEKG</sequence>
<name>K1XZ24_9BACT</name>
<dbReference type="EMBL" id="AMFJ01034127">
    <property type="protein sequence ID" value="EKD30191.1"/>
    <property type="molecule type" value="Genomic_DNA"/>
</dbReference>
<organism evidence="1">
    <name type="scientific">uncultured bacterium</name>
    <name type="common">gcode 4</name>
    <dbReference type="NCBI Taxonomy" id="1234023"/>
    <lineage>
        <taxon>Bacteria</taxon>
        <taxon>environmental samples</taxon>
    </lineage>
</organism>
<gene>
    <name evidence="1" type="ORF">ACD_78C00127G0002</name>
</gene>
<comment type="caution">
    <text evidence="1">The sequence shown here is derived from an EMBL/GenBank/DDBJ whole genome shotgun (WGS) entry which is preliminary data.</text>
</comment>
<protein>
    <submittedName>
        <fullName evidence="1">Uncharacterized protein</fullName>
    </submittedName>
</protein>
<proteinExistence type="predicted"/>
<accession>K1XZ24</accession>
<dbReference type="AlphaFoldDB" id="K1XZ24"/>
<evidence type="ECO:0000313" key="1">
    <source>
        <dbReference type="EMBL" id="EKD30191.1"/>
    </source>
</evidence>
<reference evidence="1" key="1">
    <citation type="journal article" date="2012" name="Science">
        <title>Fermentation, hydrogen, and sulfur metabolism in multiple uncultivated bacterial phyla.</title>
        <authorList>
            <person name="Wrighton K.C."/>
            <person name="Thomas B.C."/>
            <person name="Sharon I."/>
            <person name="Miller C.S."/>
            <person name="Castelle C.J."/>
            <person name="VerBerkmoes N.C."/>
            <person name="Wilkins M.J."/>
            <person name="Hettich R.L."/>
            <person name="Lipton M.S."/>
            <person name="Williams K.H."/>
            <person name="Long P.E."/>
            <person name="Banfield J.F."/>
        </authorList>
    </citation>
    <scope>NUCLEOTIDE SEQUENCE [LARGE SCALE GENOMIC DNA]</scope>
</reference>